<dbReference type="RefSeq" id="WP_168005548.1">
    <property type="nucleotide sequence ID" value="NZ_JAATHJ010000006.1"/>
</dbReference>
<accession>A0A969PSL7</accession>
<dbReference type="InterPro" id="IPR006450">
    <property type="entry name" value="Phage_HK97_gp6-like"/>
</dbReference>
<dbReference type="InterPro" id="IPR056951">
    <property type="entry name" value="Phage_connect_2"/>
</dbReference>
<dbReference type="Pfam" id="PF24829">
    <property type="entry name" value="Phage_connect_2"/>
    <property type="match status" value="1"/>
</dbReference>
<evidence type="ECO:0000313" key="2">
    <source>
        <dbReference type="Proteomes" id="UP000752012"/>
    </source>
</evidence>
<name>A0A969PSL7_9BACI</name>
<protein>
    <submittedName>
        <fullName evidence="1">DNA-packaging protein</fullName>
    </submittedName>
</protein>
<keyword evidence="2" id="KW-1185">Reference proteome</keyword>
<reference evidence="1 2" key="1">
    <citation type="submission" date="2020-03" db="EMBL/GenBank/DDBJ databases">
        <title>Assessment of the enzymatic potential of alkaline-tolerant lipase obtained from Bacillus luteus H11 (technogenic soil) for the bioremediation of saline soils contaminated with petroleum substances.</title>
        <authorList>
            <person name="Kalwasinska A."/>
        </authorList>
    </citation>
    <scope>NUCLEOTIDE SEQUENCE [LARGE SCALE GENOMIC DNA]</scope>
    <source>
        <strain evidence="1 2">H11</strain>
    </source>
</reference>
<dbReference type="EMBL" id="JAATHJ010000006">
    <property type="protein sequence ID" value="NJP37188.1"/>
    <property type="molecule type" value="Genomic_DNA"/>
</dbReference>
<dbReference type="AlphaFoldDB" id="A0A969PSL7"/>
<dbReference type="Proteomes" id="UP000752012">
    <property type="component" value="Unassembled WGS sequence"/>
</dbReference>
<organism evidence="1 2">
    <name type="scientific">Alkalicoccus luteus</name>
    <dbReference type="NCBI Taxonomy" id="1237094"/>
    <lineage>
        <taxon>Bacteria</taxon>
        <taxon>Bacillati</taxon>
        <taxon>Bacillota</taxon>
        <taxon>Bacilli</taxon>
        <taxon>Bacillales</taxon>
        <taxon>Bacillaceae</taxon>
        <taxon>Alkalicoccus</taxon>
    </lineage>
</organism>
<dbReference type="NCBIfam" id="TIGR01560">
    <property type="entry name" value="put_DNA_pack"/>
    <property type="match status" value="1"/>
</dbReference>
<proteinExistence type="predicted"/>
<comment type="caution">
    <text evidence="1">The sequence shown here is derived from an EMBL/GenBank/DDBJ whole genome shotgun (WGS) entry which is preliminary data.</text>
</comment>
<evidence type="ECO:0000313" key="1">
    <source>
        <dbReference type="EMBL" id="NJP37188.1"/>
    </source>
</evidence>
<gene>
    <name evidence="1" type="ORF">HCN83_06250</name>
</gene>
<sequence length="93" mass="10448">MKDKVKLALRLSAAAYDDEVEDLIASCKEDLFQSGVARDKADDEDDPLIRRAIIVYAKANFGMDSPDAVRFHQSYESLKHHLSMAEDYGSPLE</sequence>